<name>A0ABV7UY68_9SPHN</name>
<protein>
    <submittedName>
        <fullName evidence="2">Copper resistance protein B</fullName>
    </submittedName>
</protein>
<dbReference type="EMBL" id="JBHRYE010000002">
    <property type="protein sequence ID" value="MFC3670065.1"/>
    <property type="molecule type" value="Genomic_DNA"/>
</dbReference>
<dbReference type="Pfam" id="PF05275">
    <property type="entry name" value="CopB"/>
    <property type="match status" value="1"/>
</dbReference>
<evidence type="ECO:0000256" key="1">
    <source>
        <dbReference type="SAM" id="SignalP"/>
    </source>
</evidence>
<dbReference type="RefSeq" id="WP_191324556.1">
    <property type="nucleotide sequence ID" value="NZ_BMZP01000009.1"/>
</dbReference>
<sequence>MSGRHAAMALLVAVLAVGTARAQDVPAQSPPPPPPQEHAADALFDAAAMGRARAALRHENGGMAVSQVMIDQFEARGGGDYAWEAKGWWGGDSDRLALETRGEGAFAGRIDRAEVQAGWLHALDPWFNLRAGVRQDLAAGNHRTHAALTIEGLAPYWFDVEASVFLSTRGELSGRAEASYDQRVTQRLVVQPRAELEWAAQAMPSADSGRSEGAGINRVETGLRLRYEIRRTFVPYLGVAWERRLGGSARAARSGGEPASALRVLAGVRLWW</sequence>
<evidence type="ECO:0000313" key="3">
    <source>
        <dbReference type="Proteomes" id="UP001595683"/>
    </source>
</evidence>
<evidence type="ECO:0000313" key="2">
    <source>
        <dbReference type="EMBL" id="MFC3670065.1"/>
    </source>
</evidence>
<dbReference type="Gene3D" id="2.40.128.130">
    <property type="entry name" value="Autotransporter beta-domain"/>
    <property type="match status" value="1"/>
</dbReference>
<dbReference type="SUPFAM" id="SSF103515">
    <property type="entry name" value="Autotransporter"/>
    <property type="match status" value="1"/>
</dbReference>
<proteinExistence type="predicted"/>
<gene>
    <name evidence="2" type="ORF">ACFOOT_01370</name>
</gene>
<reference evidence="3" key="1">
    <citation type="journal article" date="2019" name="Int. J. Syst. Evol. Microbiol.">
        <title>The Global Catalogue of Microorganisms (GCM) 10K type strain sequencing project: providing services to taxonomists for standard genome sequencing and annotation.</title>
        <authorList>
            <consortium name="The Broad Institute Genomics Platform"/>
            <consortium name="The Broad Institute Genome Sequencing Center for Infectious Disease"/>
            <person name="Wu L."/>
            <person name="Ma J."/>
        </authorList>
    </citation>
    <scope>NUCLEOTIDE SEQUENCE [LARGE SCALE GENOMIC DNA]</scope>
    <source>
        <strain evidence="3">KCTC 42224</strain>
    </source>
</reference>
<organism evidence="2 3">
    <name type="scientific">Novosphingobium pokkalii</name>
    <dbReference type="NCBI Taxonomy" id="1770194"/>
    <lineage>
        <taxon>Bacteria</taxon>
        <taxon>Pseudomonadati</taxon>
        <taxon>Pseudomonadota</taxon>
        <taxon>Alphaproteobacteria</taxon>
        <taxon>Sphingomonadales</taxon>
        <taxon>Sphingomonadaceae</taxon>
        <taxon>Novosphingobium</taxon>
    </lineage>
</organism>
<keyword evidence="1" id="KW-0732">Signal</keyword>
<accession>A0ABV7UY68</accession>
<dbReference type="Proteomes" id="UP001595683">
    <property type="component" value="Unassembled WGS sequence"/>
</dbReference>
<dbReference type="InterPro" id="IPR007939">
    <property type="entry name" value="Cu-R_B_prcur"/>
</dbReference>
<keyword evidence="3" id="KW-1185">Reference proteome</keyword>
<feature type="signal peptide" evidence="1">
    <location>
        <begin position="1"/>
        <end position="22"/>
    </location>
</feature>
<comment type="caution">
    <text evidence="2">The sequence shown here is derived from an EMBL/GenBank/DDBJ whole genome shotgun (WGS) entry which is preliminary data.</text>
</comment>
<feature type="chain" id="PRO_5047184908" evidence="1">
    <location>
        <begin position="23"/>
        <end position="272"/>
    </location>
</feature>
<dbReference type="InterPro" id="IPR036709">
    <property type="entry name" value="Autotransporte_beta_dom_sf"/>
</dbReference>